<sequence length="83" mass="9649">MRLVARKRGNKFGKIFVVNRELFVLKLPVLDLNYLNLVTYTHKLRSLGCMQMTGLSGWLYNSLQESCSLENMQRKIILELCVV</sequence>
<proteinExistence type="predicted"/>
<gene>
    <name evidence="1" type="ORF">GSCOC_T00015108001</name>
</gene>
<accession>A0A068TNY6</accession>
<dbReference type="Gramene" id="CDO97697">
    <property type="protein sequence ID" value="CDO97697"/>
    <property type="gene ID" value="GSCOC_T00015108001"/>
</dbReference>
<evidence type="ECO:0000313" key="2">
    <source>
        <dbReference type="Proteomes" id="UP000295252"/>
    </source>
</evidence>
<keyword evidence="2" id="KW-1185">Reference proteome</keyword>
<protein>
    <submittedName>
        <fullName evidence="1">Uncharacterized protein</fullName>
    </submittedName>
</protein>
<dbReference type="EMBL" id="HG739085">
    <property type="protein sequence ID" value="CDO97697.1"/>
    <property type="molecule type" value="Genomic_DNA"/>
</dbReference>
<organism evidence="1 2">
    <name type="scientific">Coffea canephora</name>
    <name type="common">Robusta coffee</name>
    <dbReference type="NCBI Taxonomy" id="49390"/>
    <lineage>
        <taxon>Eukaryota</taxon>
        <taxon>Viridiplantae</taxon>
        <taxon>Streptophyta</taxon>
        <taxon>Embryophyta</taxon>
        <taxon>Tracheophyta</taxon>
        <taxon>Spermatophyta</taxon>
        <taxon>Magnoliopsida</taxon>
        <taxon>eudicotyledons</taxon>
        <taxon>Gunneridae</taxon>
        <taxon>Pentapetalae</taxon>
        <taxon>asterids</taxon>
        <taxon>lamiids</taxon>
        <taxon>Gentianales</taxon>
        <taxon>Rubiaceae</taxon>
        <taxon>Ixoroideae</taxon>
        <taxon>Gardenieae complex</taxon>
        <taxon>Bertiereae - Coffeeae clade</taxon>
        <taxon>Coffeeae</taxon>
        <taxon>Coffea</taxon>
    </lineage>
</organism>
<dbReference type="AlphaFoldDB" id="A0A068TNY6"/>
<dbReference type="Proteomes" id="UP000295252">
    <property type="component" value="Chromosome IV"/>
</dbReference>
<name>A0A068TNY6_COFCA</name>
<evidence type="ECO:0000313" key="1">
    <source>
        <dbReference type="EMBL" id="CDO97697.1"/>
    </source>
</evidence>
<dbReference type="InParanoid" id="A0A068TNY6"/>
<reference evidence="2" key="1">
    <citation type="journal article" date="2014" name="Science">
        <title>The coffee genome provides insight into the convergent evolution of caffeine biosynthesis.</title>
        <authorList>
            <person name="Denoeud F."/>
            <person name="Carretero-Paulet L."/>
            <person name="Dereeper A."/>
            <person name="Droc G."/>
            <person name="Guyot R."/>
            <person name="Pietrella M."/>
            <person name="Zheng C."/>
            <person name="Alberti A."/>
            <person name="Anthony F."/>
            <person name="Aprea G."/>
            <person name="Aury J.M."/>
            <person name="Bento P."/>
            <person name="Bernard M."/>
            <person name="Bocs S."/>
            <person name="Campa C."/>
            <person name="Cenci A."/>
            <person name="Combes M.C."/>
            <person name="Crouzillat D."/>
            <person name="Da Silva C."/>
            <person name="Daddiego L."/>
            <person name="De Bellis F."/>
            <person name="Dussert S."/>
            <person name="Garsmeur O."/>
            <person name="Gayraud T."/>
            <person name="Guignon V."/>
            <person name="Jahn K."/>
            <person name="Jamilloux V."/>
            <person name="Joet T."/>
            <person name="Labadie K."/>
            <person name="Lan T."/>
            <person name="Leclercq J."/>
            <person name="Lepelley M."/>
            <person name="Leroy T."/>
            <person name="Li L.T."/>
            <person name="Librado P."/>
            <person name="Lopez L."/>
            <person name="Munoz A."/>
            <person name="Noel B."/>
            <person name="Pallavicini A."/>
            <person name="Perrotta G."/>
            <person name="Poncet V."/>
            <person name="Pot D."/>
            <person name="Priyono X."/>
            <person name="Rigoreau M."/>
            <person name="Rouard M."/>
            <person name="Rozas J."/>
            <person name="Tranchant-Dubreuil C."/>
            <person name="VanBuren R."/>
            <person name="Zhang Q."/>
            <person name="Andrade A.C."/>
            <person name="Argout X."/>
            <person name="Bertrand B."/>
            <person name="de Kochko A."/>
            <person name="Graziosi G."/>
            <person name="Henry R.J."/>
            <person name="Jayarama X."/>
            <person name="Ming R."/>
            <person name="Nagai C."/>
            <person name="Rounsley S."/>
            <person name="Sankoff D."/>
            <person name="Giuliano G."/>
            <person name="Albert V.A."/>
            <person name="Wincker P."/>
            <person name="Lashermes P."/>
        </authorList>
    </citation>
    <scope>NUCLEOTIDE SEQUENCE [LARGE SCALE GENOMIC DNA]</scope>
    <source>
        <strain evidence="2">cv. DH200-94</strain>
    </source>
</reference>